<gene>
    <name evidence="1" type="ORF">Bathy05g01970</name>
</gene>
<keyword evidence="2" id="KW-1185">Reference proteome</keyword>
<accession>K8EW32</accession>
<dbReference type="Proteomes" id="UP000198341">
    <property type="component" value="Chromosome 5"/>
</dbReference>
<dbReference type="GeneID" id="19015700"/>
<dbReference type="AlphaFoldDB" id="K8EW32"/>
<dbReference type="RefSeq" id="XP_007513127.1">
    <property type="nucleotide sequence ID" value="XM_007513065.1"/>
</dbReference>
<evidence type="ECO:0000313" key="1">
    <source>
        <dbReference type="EMBL" id="CCO16685.1"/>
    </source>
</evidence>
<protein>
    <submittedName>
        <fullName evidence="1">Uncharacterized protein</fullName>
    </submittedName>
</protein>
<proteinExistence type="predicted"/>
<organism evidence="1 2">
    <name type="scientific">Bathycoccus prasinos</name>
    <dbReference type="NCBI Taxonomy" id="41875"/>
    <lineage>
        <taxon>Eukaryota</taxon>
        <taxon>Viridiplantae</taxon>
        <taxon>Chlorophyta</taxon>
        <taxon>Mamiellophyceae</taxon>
        <taxon>Mamiellales</taxon>
        <taxon>Bathycoccaceae</taxon>
        <taxon>Bathycoccus</taxon>
    </lineage>
</organism>
<evidence type="ECO:0000313" key="2">
    <source>
        <dbReference type="Proteomes" id="UP000198341"/>
    </source>
</evidence>
<dbReference type="KEGG" id="bpg:Bathy05g01970"/>
<dbReference type="EMBL" id="FO082274">
    <property type="protein sequence ID" value="CCO16685.1"/>
    <property type="molecule type" value="Genomic_DNA"/>
</dbReference>
<name>K8EW32_9CHLO</name>
<sequence length="67" mass="7766">MAKSFGCSKCRYSRNGCQKCRNPDAQFQPKELTKEEEAKRIASLTSYELEREVGNQRETFLTRVTDT</sequence>
<reference evidence="1 2" key="1">
    <citation type="submission" date="2011-10" db="EMBL/GenBank/DDBJ databases">
        <authorList>
            <person name="Genoscope - CEA"/>
        </authorList>
    </citation>
    <scope>NUCLEOTIDE SEQUENCE [LARGE SCALE GENOMIC DNA]</scope>
    <source>
        <strain evidence="1 2">RCC 1105</strain>
    </source>
</reference>
<dbReference type="OrthoDB" id="10265068at2759"/>